<dbReference type="Gene3D" id="1.10.260.40">
    <property type="entry name" value="lambda repressor-like DNA-binding domains"/>
    <property type="match status" value="1"/>
</dbReference>
<keyword evidence="8" id="KW-1185">Reference proteome</keyword>
<dbReference type="GO" id="GO:0005829">
    <property type="term" value="C:cytosol"/>
    <property type="evidence" value="ECO:0007669"/>
    <property type="project" value="TreeGrafter"/>
</dbReference>
<reference evidence="7 8" key="1">
    <citation type="submission" date="2017-06" db="EMBL/GenBank/DDBJ databases">
        <authorList>
            <person name="Kim H.J."/>
            <person name="Triplett B.A."/>
        </authorList>
    </citation>
    <scope>NUCLEOTIDE SEQUENCE [LARGE SCALE GENOMIC DNA]</scope>
    <source>
        <strain evidence="7 8">DSM 14713</strain>
    </source>
</reference>
<keyword evidence="2" id="KW-0238">DNA-binding</keyword>
<evidence type="ECO:0000256" key="5">
    <source>
        <dbReference type="SAM" id="MobiDB-lite"/>
    </source>
</evidence>
<dbReference type="InterPro" id="IPR010982">
    <property type="entry name" value="Lambda_DNA-bd_dom_sf"/>
</dbReference>
<dbReference type="InterPro" id="IPR001387">
    <property type="entry name" value="Cro/C1-type_HTH"/>
</dbReference>
<feature type="coiled-coil region" evidence="4">
    <location>
        <begin position="30"/>
        <end position="57"/>
    </location>
</feature>
<keyword evidence="3" id="KW-0804">Transcription</keyword>
<sequence>MPDPVPTPGKTTKTPKKRGRSEVWTRGPTAHAIKRELRRLGQRLRELRLERGLTQEQAAEAIGVHPKHMIKMEQGAANLTVATLVAASVAYKVPLRELFSEEEKEI</sequence>
<feature type="region of interest" description="Disordered" evidence="5">
    <location>
        <begin position="1"/>
        <end position="25"/>
    </location>
</feature>
<evidence type="ECO:0000256" key="2">
    <source>
        <dbReference type="ARBA" id="ARBA00023125"/>
    </source>
</evidence>
<evidence type="ECO:0000259" key="6">
    <source>
        <dbReference type="PROSITE" id="PS50943"/>
    </source>
</evidence>
<dbReference type="PANTHER" id="PTHR46797">
    <property type="entry name" value="HTH-TYPE TRANSCRIPTIONAL REGULATOR"/>
    <property type="match status" value="1"/>
</dbReference>
<dbReference type="EMBL" id="CP022163">
    <property type="protein sequence ID" value="ATB33893.1"/>
    <property type="molecule type" value="Genomic_DNA"/>
</dbReference>
<name>A0A250IRL5_9BACT</name>
<evidence type="ECO:0000256" key="4">
    <source>
        <dbReference type="SAM" id="Coils"/>
    </source>
</evidence>
<evidence type="ECO:0000313" key="7">
    <source>
        <dbReference type="EMBL" id="ATB33893.1"/>
    </source>
</evidence>
<dbReference type="RefSeq" id="WP_095981864.1">
    <property type="nucleotide sequence ID" value="NZ_CP022163.1"/>
</dbReference>
<dbReference type="PANTHER" id="PTHR46797:SF23">
    <property type="entry name" value="HTH-TYPE TRANSCRIPTIONAL REGULATOR SUTR"/>
    <property type="match status" value="1"/>
</dbReference>
<dbReference type="PROSITE" id="PS50943">
    <property type="entry name" value="HTH_CROC1"/>
    <property type="match status" value="1"/>
</dbReference>
<dbReference type="Pfam" id="PF13560">
    <property type="entry name" value="HTH_31"/>
    <property type="match status" value="1"/>
</dbReference>
<feature type="domain" description="HTH cro/C1-type" evidence="6">
    <location>
        <begin position="44"/>
        <end position="98"/>
    </location>
</feature>
<dbReference type="KEGG" id="mbd:MEBOL_007394"/>
<dbReference type="SMART" id="SM00530">
    <property type="entry name" value="HTH_XRE"/>
    <property type="match status" value="1"/>
</dbReference>
<dbReference type="Proteomes" id="UP000217289">
    <property type="component" value="Chromosome"/>
</dbReference>
<dbReference type="GO" id="GO:0003677">
    <property type="term" value="F:DNA binding"/>
    <property type="evidence" value="ECO:0007669"/>
    <property type="project" value="UniProtKB-KW"/>
</dbReference>
<accession>A0A250IRL5</accession>
<organism evidence="7 8">
    <name type="scientific">Melittangium boletus DSM 14713</name>
    <dbReference type="NCBI Taxonomy" id="1294270"/>
    <lineage>
        <taxon>Bacteria</taxon>
        <taxon>Pseudomonadati</taxon>
        <taxon>Myxococcota</taxon>
        <taxon>Myxococcia</taxon>
        <taxon>Myxococcales</taxon>
        <taxon>Cystobacterineae</taxon>
        <taxon>Archangiaceae</taxon>
        <taxon>Melittangium</taxon>
    </lineage>
</organism>
<keyword evidence="4" id="KW-0175">Coiled coil</keyword>
<keyword evidence="1" id="KW-0805">Transcription regulation</keyword>
<dbReference type="SUPFAM" id="SSF47413">
    <property type="entry name" value="lambda repressor-like DNA-binding domains"/>
    <property type="match status" value="1"/>
</dbReference>
<evidence type="ECO:0000313" key="8">
    <source>
        <dbReference type="Proteomes" id="UP000217289"/>
    </source>
</evidence>
<dbReference type="GO" id="GO:0003700">
    <property type="term" value="F:DNA-binding transcription factor activity"/>
    <property type="evidence" value="ECO:0007669"/>
    <property type="project" value="TreeGrafter"/>
</dbReference>
<evidence type="ECO:0000256" key="1">
    <source>
        <dbReference type="ARBA" id="ARBA00023015"/>
    </source>
</evidence>
<proteinExistence type="predicted"/>
<evidence type="ECO:0000256" key="3">
    <source>
        <dbReference type="ARBA" id="ARBA00023163"/>
    </source>
</evidence>
<protein>
    <submittedName>
        <fullName evidence="7">Transcriptional regulator</fullName>
    </submittedName>
</protein>
<dbReference type="CDD" id="cd00093">
    <property type="entry name" value="HTH_XRE"/>
    <property type="match status" value="1"/>
</dbReference>
<gene>
    <name evidence="7" type="ORF">MEBOL_007394</name>
</gene>
<dbReference type="InterPro" id="IPR050807">
    <property type="entry name" value="TransReg_Diox_bact_type"/>
</dbReference>
<dbReference type="AlphaFoldDB" id="A0A250IRL5"/>